<feature type="transmembrane region" description="Helical" evidence="2">
    <location>
        <begin position="58"/>
        <end position="76"/>
    </location>
</feature>
<reference evidence="3 4" key="1">
    <citation type="submission" date="2016-10" db="EMBL/GenBank/DDBJ databases">
        <title>Genome sequence of Streptomyces sp. MUSC 1.</title>
        <authorList>
            <person name="Lee L.-H."/>
            <person name="Ser H.-L."/>
            <person name="Law J.W.-F."/>
        </authorList>
    </citation>
    <scope>NUCLEOTIDE SEQUENCE [LARGE SCALE GENOMIC DNA]</scope>
    <source>
        <strain evidence="3 4">MUSC 1</strain>
    </source>
</reference>
<dbReference type="Proteomes" id="UP000179642">
    <property type="component" value="Unassembled WGS sequence"/>
</dbReference>
<evidence type="ECO:0008006" key="5">
    <source>
        <dbReference type="Google" id="ProtNLM"/>
    </source>
</evidence>
<evidence type="ECO:0000256" key="2">
    <source>
        <dbReference type="SAM" id="Phobius"/>
    </source>
</evidence>
<evidence type="ECO:0000256" key="1">
    <source>
        <dbReference type="SAM" id="MobiDB-lite"/>
    </source>
</evidence>
<protein>
    <recommendedName>
        <fullName evidence="5">DUF3592 domain-containing protein</fullName>
    </recommendedName>
</protein>
<evidence type="ECO:0000313" key="3">
    <source>
        <dbReference type="EMBL" id="OIJ99877.1"/>
    </source>
</evidence>
<feature type="region of interest" description="Disordered" evidence="1">
    <location>
        <begin position="192"/>
        <end position="213"/>
    </location>
</feature>
<keyword evidence="4" id="KW-1185">Reference proteome</keyword>
<keyword evidence="2" id="KW-0812">Transmembrane</keyword>
<organism evidence="3 4">
    <name type="scientific">Streptomyces monashensis</name>
    <dbReference type="NCBI Taxonomy" id="1678012"/>
    <lineage>
        <taxon>Bacteria</taxon>
        <taxon>Bacillati</taxon>
        <taxon>Actinomycetota</taxon>
        <taxon>Actinomycetes</taxon>
        <taxon>Kitasatosporales</taxon>
        <taxon>Streptomycetaceae</taxon>
        <taxon>Streptomyces</taxon>
    </lineage>
</organism>
<dbReference type="EMBL" id="MLYO01000049">
    <property type="protein sequence ID" value="OIJ99877.1"/>
    <property type="molecule type" value="Genomic_DNA"/>
</dbReference>
<keyword evidence="2" id="KW-0472">Membrane</keyword>
<evidence type="ECO:0000313" key="4">
    <source>
        <dbReference type="Proteomes" id="UP000179642"/>
    </source>
</evidence>
<gene>
    <name evidence="3" type="ORF">BIV23_28060</name>
</gene>
<comment type="caution">
    <text evidence="3">The sequence shown here is derived from an EMBL/GenBank/DDBJ whole genome shotgun (WGS) entry which is preliminary data.</text>
</comment>
<dbReference type="OrthoDB" id="4330344at2"/>
<accession>A0A1S2Q178</accession>
<keyword evidence="2" id="KW-1133">Transmembrane helix</keyword>
<dbReference type="AlphaFoldDB" id="A0A1S2Q178"/>
<sequence length="213" mass="22455">MLTALSVPVAALLLLVGGVLGPLRWMLVPSIVLCLVGVVWLLVAVISLSPSAVLRRVALALMFAPMIATPLCAMQASQALVLQSRGVSRPAAVTRIEVHHGKSTTYDCTVRYDGSATPVTDTVSCDAGDRVGEHVLVVRDPGGLVDPEFDWQVSAARVDVVFAVMSEIALMAISVLAVAVGAVIHLVRRRRAGTGRPDGTDTQTLRLRRSAAS</sequence>
<name>A0A1S2Q178_9ACTN</name>
<proteinExistence type="predicted"/>
<feature type="transmembrane region" description="Helical" evidence="2">
    <location>
        <begin position="168"/>
        <end position="187"/>
    </location>
</feature>
<feature type="transmembrane region" description="Helical" evidence="2">
    <location>
        <begin position="27"/>
        <end position="46"/>
    </location>
</feature>